<evidence type="ECO:0000256" key="7">
    <source>
        <dbReference type="RuleBase" id="RU004473"/>
    </source>
</evidence>
<comment type="catalytic activity">
    <reaction evidence="1 7">
        <text>dTDP-alpha-D-glucose = dTDP-4-dehydro-6-deoxy-alpha-D-glucose + H2O</text>
        <dbReference type="Rhea" id="RHEA:17221"/>
        <dbReference type="ChEBI" id="CHEBI:15377"/>
        <dbReference type="ChEBI" id="CHEBI:57477"/>
        <dbReference type="ChEBI" id="CHEBI:57649"/>
        <dbReference type="EC" id="4.2.1.46"/>
    </reaction>
</comment>
<dbReference type="Gene3D" id="3.90.25.10">
    <property type="entry name" value="UDP-galactose 4-epimerase, domain 1"/>
    <property type="match status" value="1"/>
</dbReference>
<evidence type="ECO:0000313" key="10">
    <source>
        <dbReference type="Proteomes" id="UP001179121"/>
    </source>
</evidence>
<dbReference type="KEGG" id="nti:DNFV4_03107"/>
<dbReference type="InterPro" id="IPR016040">
    <property type="entry name" value="NAD(P)-bd_dom"/>
</dbReference>
<evidence type="ECO:0000256" key="5">
    <source>
        <dbReference type="ARBA" id="ARBA00023027"/>
    </source>
</evidence>
<gene>
    <name evidence="9" type="ORF">DNFV4_03107</name>
</gene>
<name>A0AA86N0Y0_9BACT</name>
<dbReference type="RefSeq" id="WP_289269399.1">
    <property type="nucleotide sequence ID" value="NZ_OX365700.1"/>
</dbReference>
<dbReference type="EC" id="4.2.1.46" evidence="4 7"/>
<organism evidence="9 10">
    <name type="scientific">Nitrospira tepida</name>
    <dbReference type="NCBI Taxonomy" id="2973512"/>
    <lineage>
        <taxon>Bacteria</taxon>
        <taxon>Pseudomonadati</taxon>
        <taxon>Nitrospirota</taxon>
        <taxon>Nitrospiria</taxon>
        <taxon>Nitrospirales</taxon>
        <taxon>Nitrospiraceae</taxon>
        <taxon>Nitrospira</taxon>
    </lineage>
</organism>
<evidence type="ECO:0000256" key="4">
    <source>
        <dbReference type="ARBA" id="ARBA00011990"/>
    </source>
</evidence>
<dbReference type="InterPro" id="IPR036291">
    <property type="entry name" value="NAD(P)-bd_dom_sf"/>
</dbReference>
<keyword evidence="10" id="KW-1185">Reference proteome</keyword>
<protein>
    <recommendedName>
        <fullName evidence="4 7">dTDP-glucose 4,6-dehydratase</fullName>
        <ecNumber evidence="4 7">4.2.1.46</ecNumber>
    </recommendedName>
</protein>
<comment type="cofactor">
    <cofactor evidence="2 7">
        <name>NAD(+)</name>
        <dbReference type="ChEBI" id="CHEBI:57540"/>
    </cofactor>
</comment>
<reference evidence="9" key="1">
    <citation type="submission" date="2022-10" db="EMBL/GenBank/DDBJ databases">
        <authorList>
            <person name="Koch H."/>
        </authorList>
    </citation>
    <scope>NUCLEOTIDE SEQUENCE</scope>
    <source>
        <strain evidence="9">DNF</strain>
    </source>
</reference>
<dbReference type="NCBIfam" id="TIGR01181">
    <property type="entry name" value="dTDP_gluc_dehyt"/>
    <property type="match status" value="1"/>
</dbReference>
<evidence type="ECO:0000256" key="1">
    <source>
        <dbReference type="ARBA" id="ARBA00001539"/>
    </source>
</evidence>
<dbReference type="EMBL" id="OX365700">
    <property type="protein sequence ID" value="CAI4032677.1"/>
    <property type="molecule type" value="Genomic_DNA"/>
</dbReference>
<evidence type="ECO:0000313" key="9">
    <source>
        <dbReference type="EMBL" id="CAI4032677.1"/>
    </source>
</evidence>
<dbReference type="AlphaFoldDB" id="A0AA86N0Y0"/>
<dbReference type="Proteomes" id="UP001179121">
    <property type="component" value="Chromosome"/>
</dbReference>
<keyword evidence="5" id="KW-0520">NAD</keyword>
<dbReference type="GO" id="GO:0008460">
    <property type="term" value="F:dTDP-glucose 4,6-dehydratase activity"/>
    <property type="evidence" value="ECO:0007669"/>
    <property type="project" value="UniProtKB-EC"/>
</dbReference>
<keyword evidence="6 7" id="KW-0456">Lyase</keyword>
<evidence type="ECO:0000256" key="3">
    <source>
        <dbReference type="ARBA" id="ARBA00008178"/>
    </source>
</evidence>
<comment type="similarity">
    <text evidence="3 7">Belongs to the NAD(P)-dependent epimerase/dehydratase family. dTDP-glucose dehydratase subfamily.</text>
</comment>
<accession>A0AA86N0Y0</accession>
<dbReference type="CDD" id="cd05246">
    <property type="entry name" value="dTDP_GD_SDR_e"/>
    <property type="match status" value="1"/>
</dbReference>
<evidence type="ECO:0000256" key="2">
    <source>
        <dbReference type="ARBA" id="ARBA00001911"/>
    </source>
</evidence>
<evidence type="ECO:0000259" key="8">
    <source>
        <dbReference type="Pfam" id="PF16363"/>
    </source>
</evidence>
<dbReference type="GO" id="GO:0009225">
    <property type="term" value="P:nucleotide-sugar metabolic process"/>
    <property type="evidence" value="ECO:0007669"/>
    <property type="project" value="InterPro"/>
</dbReference>
<dbReference type="FunFam" id="3.40.50.720:FF:000304">
    <property type="entry name" value="UDP-glucose 4,6-dehydratase"/>
    <property type="match status" value="1"/>
</dbReference>
<evidence type="ECO:0000256" key="6">
    <source>
        <dbReference type="ARBA" id="ARBA00023239"/>
    </source>
</evidence>
<dbReference type="PANTHER" id="PTHR43000">
    <property type="entry name" value="DTDP-D-GLUCOSE 4,6-DEHYDRATASE-RELATED"/>
    <property type="match status" value="1"/>
</dbReference>
<dbReference type="Pfam" id="PF16363">
    <property type="entry name" value="GDP_Man_Dehyd"/>
    <property type="match status" value="1"/>
</dbReference>
<dbReference type="SUPFAM" id="SSF51735">
    <property type="entry name" value="NAD(P)-binding Rossmann-fold domains"/>
    <property type="match status" value="1"/>
</dbReference>
<dbReference type="InterPro" id="IPR005888">
    <property type="entry name" value="dTDP_Gluc_deHydtase"/>
</dbReference>
<feature type="domain" description="NAD(P)-binding" evidence="8">
    <location>
        <begin position="4"/>
        <end position="303"/>
    </location>
</feature>
<sequence length="348" mass="39227">MRILLTGGAGFIGSHLVRRLLKGSDDQVVNLDALRYSGNLENLADVASHPRYTFVHGDMADAPLVRRLLREHRIEGVINCAAETHVDRSITDPLAFTRTDVIGTAVLLEEAKQAGVRRFLQVSTDEVYGSVEQGHSTEADPLAPRSPYSASKAGADLLVQSYWTTYQFPVVITRGSNTYGPNQYPEKFIPLFITNALDDQPLPLYGDGRYRRDWLSVLDHCAGIHHVFLHGKPGEVYNLGGGNERENIDVARAILHHLGKPASLIRFVQDRPGHDRRYAVSCRRLEALGWKPSVPFEEGLRDTVRWYQSNEAWWRKIKSGEFAAYYRRMYERRIQEGAGLQAEQGTSR</sequence>
<proteinExistence type="inferred from homology"/>
<dbReference type="Gene3D" id="3.40.50.720">
    <property type="entry name" value="NAD(P)-binding Rossmann-like Domain"/>
    <property type="match status" value="1"/>
</dbReference>